<accession>A0A2P2NQI9</accession>
<name>A0A2P2NQI9_RHIMU</name>
<sequence>MNKAKNPPKDSLCLSSQS</sequence>
<reference evidence="1" key="1">
    <citation type="submission" date="2018-02" db="EMBL/GenBank/DDBJ databases">
        <title>Rhizophora mucronata_Transcriptome.</title>
        <authorList>
            <person name="Meera S.P."/>
            <person name="Sreeshan A."/>
            <person name="Augustine A."/>
        </authorList>
    </citation>
    <scope>NUCLEOTIDE SEQUENCE</scope>
    <source>
        <tissue evidence="1">Leaf</tissue>
    </source>
</reference>
<dbReference type="EMBL" id="GGEC01064273">
    <property type="protein sequence ID" value="MBX44757.1"/>
    <property type="molecule type" value="Transcribed_RNA"/>
</dbReference>
<evidence type="ECO:0000313" key="1">
    <source>
        <dbReference type="EMBL" id="MBX44757.1"/>
    </source>
</evidence>
<dbReference type="AlphaFoldDB" id="A0A2P2NQI9"/>
<proteinExistence type="predicted"/>
<organism evidence="1">
    <name type="scientific">Rhizophora mucronata</name>
    <name type="common">Asiatic mangrove</name>
    <dbReference type="NCBI Taxonomy" id="61149"/>
    <lineage>
        <taxon>Eukaryota</taxon>
        <taxon>Viridiplantae</taxon>
        <taxon>Streptophyta</taxon>
        <taxon>Embryophyta</taxon>
        <taxon>Tracheophyta</taxon>
        <taxon>Spermatophyta</taxon>
        <taxon>Magnoliopsida</taxon>
        <taxon>eudicotyledons</taxon>
        <taxon>Gunneridae</taxon>
        <taxon>Pentapetalae</taxon>
        <taxon>rosids</taxon>
        <taxon>fabids</taxon>
        <taxon>Malpighiales</taxon>
        <taxon>Rhizophoraceae</taxon>
        <taxon>Rhizophora</taxon>
    </lineage>
</organism>
<protein>
    <submittedName>
        <fullName evidence="1">Uncharacterized protein</fullName>
    </submittedName>
</protein>